<keyword evidence="5 7" id="KW-1133">Transmembrane helix</keyword>
<dbReference type="InterPro" id="IPR009716">
    <property type="entry name" value="Ferroportin-1"/>
</dbReference>
<dbReference type="InterPro" id="IPR036259">
    <property type="entry name" value="MFS_trans_sf"/>
</dbReference>
<evidence type="ECO:0000256" key="7">
    <source>
        <dbReference type="RuleBase" id="RU365065"/>
    </source>
</evidence>
<comment type="caution">
    <text evidence="7">Lacks conserved residue(s) required for the propagation of feature annotation.</text>
</comment>
<feature type="transmembrane region" description="Helical" evidence="7">
    <location>
        <begin position="375"/>
        <end position="397"/>
    </location>
</feature>
<comment type="caution">
    <text evidence="9">The sequence shown here is derived from an EMBL/GenBank/DDBJ whole genome shotgun (WGS) entry which is preliminary data.</text>
</comment>
<feature type="transmembrane region" description="Helical" evidence="7">
    <location>
        <begin position="310"/>
        <end position="337"/>
    </location>
</feature>
<evidence type="ECO:0000313" key="9">
    <source>
        <dbReference type="EMBL" id="TPX57326.1"/>
    </source>
</evidence>
<dbReference type="Pfam" id="PF06963">
    <property type="entry name" value="FPN1"/>
    <property type="match status" value="1"/>
</dbReference>
<name>A0A507E0M4_9FUNG</name>
<evidence type="ECO:0000256" key="3">
    <source>
        <dbReference type="ARBA" id="ARBA00022448"/>
    </source>
</evidence>
<keyword evidence="6 7" id="KW-0472">Membrane</keyword>
<keyword evidence="7" id="KW-0406">Ion transport</keyword>
<feature type="transmembrane region" description="Helical" evidence="7">
    <location>
        <begin position="133"/>
        <end position="151"/>
    </location>
</feature>
<evidence type="ECO:0000256" key="8">
    <source>
        <dbReference type="SAM" id="MobiDB-lite"/>
    </source>
</evidence>
<feature type="transmembrane region" description="Helical" evidence="7">
    <location>
        <begin position="469"/>
        <end position="492"/>
    </location>
</feature>
<sequence>MQSPTEEEPVARDQTENAGIAPSEISPDKFDIRTGHILCVSYLFTTWSVRADEWATAIFLAYIFPHSLLQVSLYTLIVTLSAILFSGTVGGIVDRSRRLVGIRVFLIIQKAAIATSAFLLFVTSEWLRAHDAWTYIGFSGVCSTGILLRLANIGTTISVEKDWVVVLAAGKSDFLTSLNTHLRRIDLTCKVAAPLAVSLIGISLSTPVVMLVVAAMSLITIPIEWMFMSAVYRRHPALAVSKERHDLDLSNDSLATSDRAPIGDRESPLSPTQSPGGPDQRRSALHLPAYIVQKLRKDCRNWQKFFHHEVFLSSLAVAQLYMTVLAFGPVMITYLILQGYSATFLAGMRFLAVFAGLASTFAIPRMVRKIGLVRTGLWAVWCQFASLVPAAAAFWVMEDKVTAGILLFSGTILSRFGLWMFDLAQTQIMQERVDIAESGLINGMQSSLQNVFDLGASAATIIWSNPSDFYIPACLSVGLVFSSALTFTVYALKNRGHLFHFDKLAKWDVHKIMERGRNRFVTSEPAT</sequence>
<comment type="subcellular location">
    <subcellularLocation>
        <location evidence="1 7">Membrane</location>
        <topology evidence="1 7">Multi-pass membrane protein</topology>
    </subcellularLocation>
</comment>
<keyword evidence="4 7" id="KW-0812">Transmembrane</keyword>
<dbReference type="SUPFAM" id="SSF103473">
    <property type="entry name" value="MFS general substrate transporter"/>
    <property type="match status" value="1"/>
</dbReference>
<comment type="similarity">
    <text evidence="2 7">Belongs to the ferroportin (FP) (TC 2.A.100) family. SLC40A subfamily.</text>
</comment>
<dbReference type="GO" id="GO:0016020">
    <property type="term" value="C:membrane"/>
    <property type="evidence" value="ECO:0007669"/>
    <property type="project" value="UniProtKB-SubCell"/>
</dbReference>
<accession>A0A507E0M4</accession>
<evidence type="ECO:0000256" key="4">
    <source>
        <dbReference type="ARBA" id="ARBA00022692"/>
    </source>
</evidence>
<dbReference type="Proteomes" id="UP000318582">
    <property type="component" value="Unassembled WGS sequence"/>
</dbReference>
<keyword evidence="3 7" id="KW-0813">Transport</keyword>
<evidence type="ECO:0000256" key="2">
    <source>
        <dbReference type="ARBA" id="ARBA00006279"/>
    </source>
</evidence>
<keyword evidence="10" id="KW-1185">Reference proteome</keyword>
<feature type="transmembrane region" description="Helical" evidence="7">
    <location>
        <begin position="71"/>
        <end position="93"/>
    </location>
</feature>
<dbReference type="STRING" id="109895.A0A507E0M4"/>
<dbReference type="AlphaFoldDB" id="A0A507E0M4"/>
<feature type="transmembrane region" description="Helical" evidence="7">
    <location>
        <begin position="403"/>
        <end position="421"/>
    </location>
</feature>
<dbReference type="GO" id="GO:0005381">
    <property type="term" value="F:iron ion transmembrane transporter activity"/>
    <property type="evidence" value="ECO:0007669"/>
    <property type="project" value="UniProtKB-UniRule"/>
</dbReference>
<dbReference type="PANTHER" id="PTHR11660:SF57">
    <property type="entry name" value="SOLUTE CARRIER FAMILY 40 MEMBER"/>
    <property type="match status" value="1"/>
</dbReference>
<proteinExistence type="inferred from homology"/>
<evidence type="ECO:0000256" key="5">
    <source>
        <dbReference type="ARBA" id="ARBA00022989"/>
    </source>
</evidence>
<feature type="region of interest" description="Disordered" evidence="8">
    <location>
        <begin position="1"/>
        <end position="24"/>
    </location>
</feature>
<dbReference type="CDD" id="cd17480">
    <property type="entry name" value="MFS_SLC40A1_like"/>
    <property type="match status" value="1"/>
</dbReference>
<feature type="transmembrane region" description="Helical" evidence="7">
    <location>
        <begin position="210"/>
        <end position="232"/>
    </location>
</feature>
<evidence type="ECO:0000313" key="10">
    <source>
        <dbReference type="Proteomes" id="UP000318582"/>
    </source>
</evidence>
<gene>
    <name evidence="9" type="ORF">PhCBS80983_g03908</name>
</gene>
<reference evidence="9 10" key="1">
    <citation type="journal article" date="2019" name="Sci. Rep.">
        <title>Comparative genomics of chytrid fungi reveal insights into the obligate biotrophic and pathogenic lifestyle of Synchytrium endobioticum.</title>
        <authorList>
            <person name="van de Vossenberg B.T.L.H."/>
            <person name="Warris S."/>
            <person name="Nguyen H.D.T."/>
            <person name="van Gent-Pelzer M.P.E."/>
            <person name="Joly D.L."/>
            <person name="van de Geest H.C."/>
            <person name="Bonants P.J.M."/>
            <person name="Smith D.S."/>
            <person name="Levesque C.A."/>
            <person name="van der Lee T.A.J."/>
        </authorList>
    </citation>
    <scope>NUCLEOTIDE SEQUENCE [LARGE SCALE GENOMIC DNA]</scope>
    <source>
        <strain evidence="9 10">CBS 809.83</strain>
    </source>
</reference>
<feature type="region of interest" description="Disordered" evidence="8">
    <location>
        <begin position="252"/>
        <end position="282"/>
    </location>
</feature>
<evidence type="ECO:0000256" key="1">
    <source>
        <dbReference type="ARBA" id="ARBA00004141"/>
    </source>
</evidence>
<comment type="function">
    <text evidence="7">May be involved in iron transport and iron homeostasis.</text>
</comment>
<protein>
    <recommendedName>
        <fullName evidence="7">Solute carrier family 40 member</fullName>
    </recommendedName>
</protein>
<feature type="transmembrane region" description="Helical" evidence="7">
    <location>
        <begin position="100"/>
        <end position="121"/>
    </location>
</feature>
<organism evidence="9 10">
    <name type="scientific">Powellomyces hirtus</name>
    <dbReference type="NCBI Taxonomy" id="109895"/>
    <lineage>
        <taxon>Eukaryota</taxon>
        <taxon>Fungi</taxon>
        <taxon>Fungi incertae sedis</taxon>
        <taxon>Chytridiomycota</taxon>
        <taxon>Chytridiomycota incertae sedis</taxon>
        <taxon>Chytridiomycetes</taxon>
        <taxon>Spizellomycetales</taxon>
        <taxon>Powellomycetaceae</taxon>
        <taxon>Powellomyces</taxon>
    </lineage>
</organism>
<feature type="transmembrane region" description="Helical" evidence="7">
    <location>
        <begin position="343"/>
        <end position="363"/>
    </location>
</feature>
<dbReference type="EMBL" id="QEAQ01000054">
    <property type="protein sequence ID" value="TPX57326.1"/>
    <property type="molecule type" value="Genomic_DNA"/>
</dbReference>
<evidence type="ECO:0000256" key="6">
    <source>
        <dbReference type="ARBA" id="ARBA00023136"/>
    </source>
</evidence>
<dbReference type="PANTHER" id="PTHR11660">
    <property type="entry name" value="SOLUTE CARRIER FAMILY 40 MEMBER"/>
    <property type="match status" value="1"/>
</dbReference>